<proteinExistence type="inferred from homology"/>
<reference evidence="8" key="1">
    <citation type="submission" date="2025-08" db="UniProtKB">
        <authorList>
            <consortium name="RefSeq"/>
        </authorList>
    </citation>
    <scope>IDENTIFICATION</scope>
</reference>
<dbReference type="CTD" id="339829"/>
<organism evidence="7 8">
    <name type="scientific">Ceratosolen solmsi marchali</name>
    <dbReference type="NCBI Taxonomy" id="326594"/>
    <lineage>
        <taxon>Eukaryota</taxon>
        <taxon>Metazoa</taxon>
        <taxon>Ecdysozoa</taxon>
        <taxon>Arthropoda</taxon>
        <taxon>Hexapoda</taxon>
        <taxon>Insecta</taxon>
        <taxon>Pterygota</taxon>
        <taxon>Neoptera</taxon>
        <taxon>Endopterygota</taxon>
        <taxon>Hymenoptera</taxon>
        <taxon>Apocrita</taxon>
        <taxon>Proctotrupomorpha</taxon>
        <taxon>Chalcidoidea</taxon>
        <taxon>Agaonidae</taxon>
        <taxon>Agaoninae</taxon>
        <taxon>Ceratosolen</taxon>
    </lineage>
</organism>
<dbReference type="RefSeq" id="XP_011504771.1">
    <property type="nucleotide sequence ID" value="XM_011506469.1"/>
</dbReference>
<feature type="coiled-coil region" evidence="5">
    <location>
        <begin position="107"/>
        <end position="183"/>
    </location>
</feature>
<feature type="region of interest" description="Disordered" evidence="6">
    <location>
        <begin position="886"/>
        <end position="921"/>
    </location>
</feature>
<dbReference type="PANTHER" id="PTHR18962">
    <property type="entry name" value="COILED-COIL DOMAIN-CONTAINING PROTEIN 39"/>
    <property type="match status" value="1"/>
</dbReference>
<dbReference type="GO" id="GO:0005576">
    <property type="term" value="C:extracellular region"/>
    <property type="evidence" value="ECO:0007669"/>
    <property type="project" value="GOC"/>
</dbReference>
<comment type="function">
    <text evidence="4">Required for assembly of dynein regulatory complex (DRC) and inner dynein arm (IDA) complexes, which are responsible for ciliary beat regulation, thereby playing a central role in motility in cilia and flagella. Probably acts together with CCDC40 to form a molecular ruler that determines the 96 nanometer (nm) repeat length and arrangements of components in cilia and flagella. Not required for outer dynein arm complexes assembly.</text>
</comment>
<comment type="similarity">
    <text evidence="1">Belongs to the CCDC39 family.</text>
</comment>
<dbReference type="GO" id="GO:0036159">
    <property type="term" value="P:inner dynein arm assembly"/>
    <property type="evidence" value="ECO:0007669"/>
    <property type="project" value="InterPro"/>
</dbReference>
<evidence type="ECO:0000313" key="7">
    <source>
        <dbReference type="Proteomes" id="UP000695007"/>
    </source>
</evidence>
<gene>
    <name evidence="8" type="primary">LOC105367700</name>
</gene>
<evidence type="ECO:0000256" key="3">
    <source>
        <dbReference type="ARBA" id="ARBA00023054"/>
    </source>
</evidence>
<feature type="coiled-coil region" evidence="5">
    <location>
        <begin position="16"/>
        <end position="46"/>
    </location>
</feature>
<evidence type="ECO:0000256" key="1">
    <source>
        <dbReference type="ARBA" id="ARBA00005805"/>
    </source>
</evidence>
<evidence type="ECO:0000313" key="8">
    <source>
        <dbReference type="RefSeq" id="XP_011504771.1"/>
    </source>
</evidence>
<dbReference type="Proteomes" id="UP000695007">
    <property type="component" value="Unplaced"/>
</dbReference>
<evidence type="ECO:0000256" key="2">
    <source>
        <dbReference type="ARBA" id="ARBA00016725"/>
    </source>
</evidence>
<sequence>MEEVLNNLGWIDGFRIPIANAENKRLEEEVERKNRLRASLKSQHENTLERIKDIRKHAADVRQELSQNQRLLGAHSAQVETEKQLCLAAQAEKTRLIHETKQCERHLHDTTAKIDSLQQNVTRITKKLQASKKSIKTDTSRLLEWEERLNKKEEKNIIIEQFVKSDEKTFKEKELERQNLSRKAELFRQLVIKAVGDVHELESALDRTARLYNQGIKDRRQLMDQWSQSVNVLNQRDKSIYSALDEINSLREIAKERLDAYQESERFLKIQENENKELEYNLRYLEKNLIQSKEEQQKLLETIDTFSVEVHMQKKLLQDLARRIEDTRINIKRKQNEIDNKNSKLADYEQIINGLKETLKSIDGQTINTEERLNNLKDMLEKEEKRKTDIKKAIQQQQNFIVRSTTRINELEGEQKVIELRQLAEAKRSEQVVAELTKLEKLVKEKRNSCYQMDIELQKCEIRLQNILGQGMSKEEVEAKQNKLKQLQQMQKDKLETLRSLQAQVSQVENDIRKITASIASSNDELERLKSKHQELIVSIEGGEKQLKAAQFQCEEKMVDQNILELRVKEVEKIAYKVDDKLYDLEKYAFHMEAAMQERRLDIKMQKESMNLERRIVLNECTDLRNMITERKARVQQLQVRYDCAMAVLGTNPEDGSPITVAYLIIQTDQERYLLQERGDRLDNAIRKAEQEIRSMENTLKLVNVCNDKYKLNLSMVDDNEPEKAEQRQLDKELLNVLQTLDQKRQKLESAQEDCKCMEDNCQKLEQSIEKIKDVKETKRQLVANLELQIIEQRDKISRADKNLRKTLKEIQNKCICMSDETILMQERDIAVRELQEQNTLALQRITEFTIRHLEAETYVKKLLEKFNIELPCAYYLRQSTTPLSTSRSESRASSLTSKSTSRTGSLGTSRMTKSSSRLSLVQTSSARESAIVSSSLVQFDPAFPGIVFCLLTPRSLIDHWIYLDLRAASPGHLLNTAMGLLLEK</sequence>
<dbReference type="GeneID" id="105367700"/>
<keyword evidence="3 5" id="KW-0175">Coiled coil</keyword>
<dbReference type="KEGG" id="csol:105367700"/>
<evidence type="ECO:0000256" key="6">
    <source>
        <dbReference type="SAM" id="MobiDB-lite"/>
    </source>
</evidence>
<accession>A0AAJ6YUT8</accession>
<feature type="coiled-coil region" evidence="5">
    <location>
        <begin position="244"/>
        <end position="393"/>
    </location>
</feature>
<dbReference type="Pfam" id="PF24161">
    <property type="entry name" value="CCDC39"/>
    <property type="match status" value="1"/>
</dbReference>
<protein>
    <recommendedName>
        <fullName evidence="2">Coiled-coil domain-containing protein 39</fullName>
    </recommendedName>
</protein>
<dbReference type="GO" id="GO:0060287">
    <property type="term" value="P:epithelial cilium movement involved in determination of left/right asymmetry"/>
    <property type="evidence" value="ECO:0007669"/>
    <property type="project" value="TreeGrafter"/>
</dbReference>
<feature type="coiled-coil region" evidence="5">
    <location>
        <begin position="734"/>
        <end position="814"/>
    </location>
</feature>
<dbReference type="PANTHER" id="PTHR18962:SF0">
    <property type="entry name" value="COILED-COIL DOMAIN-CONTAINING PROTEIN 39"/>
    <property type="match status" value="1"/>
</dbReference>
<dbReference type="InterPro" id="IPR033290">
    <property type="entry name" value="CCDC39"/>
</dbReference>
<dbReference type="AlphaFoldDB" id="A0AAJ6YUT8"/>
<evidence type="ECO:0000256" key="4">
    <source>
        <dbReference type="ARBA" id="ARBA00045182"/>
    </source>
</evidence>
<dbReference type="GO" id="GO:0060285">
    <property type="term" value="P:cilium-dependent cell motility"/>
    <property type="evidence" value="ECO:0007669"/>
    <property type="project" value="TreeGrafter"/>
</dbReference>
<dbReference type="GO" id="GO:0005930">
    <property type="term" value="C:axoneme"/>
    <property type="evidence" value="ECO:0007669"/>
    <property type="project" value="InterPro"/>
</dbReference>
<keyword evidence="7" id="KW-1185">Reference proteome</keyword>
<name>A0AAJ6YUT8_9HYME</name>
<evidence type="ECO:0000256" key="5">
    <source>
        <dbReference type="SAM" id="Coils"/>
    </source>
</evidence>
<feature type="coiled-coil region" evidence="5">
    <location>
        <begin position="477"/>
        <end position="539"/>
    </location>
</feature>